<protein>
    <submittedName>
        <fullName evidence="2">Predicted protein</fullName>
    </submittedName>
</protein>
<evidence type="ECO:0000256" key="1">
    <source>
        <dbReference type="SAM" id="Phobius"/>
    </source>
</evidence>
<reference evidence="3" key="2">
    <citation type="submission" date="2021-01" db="EMBL/GenBank/DDBJ databases">
        <title>Chromosome-level genome assembly of a human fungal pathogen reveals clustering of transcriptionally co-regulated genes.</title>
        <authorList>
            <person name="Voorhies M."/>
            <person name="Cohen S."/>
            <person name="Shea T.P."/>
            <person name="Petrus S."/>
            <person name="Munoz J.F."/>
            <person name="Poplawski S."/>
            <person name="Goldman W.E."/>
            <person name="Michael T."/>
            <person name="Cuomo C.A."/>
            <person name="Sil A."/>
            <person name="Beyhan S."/>
        </authorList>
    </citation>
    <scope>NUCLEOTIDE SEQUENCE</scope>
    <source>
        <strain evidence="3">H88</strain>
    </source>
</reference>
<dbReference type="EMBL" id="DS990644">
    <property type="protein sequence ID" value="EGC49820.1"/>
    <property type="molecule type" value="Genomic_DNA"/>
</dbReference>
<dbReference type="AlphaFoldDB" id="F0UV93"/>
<sequence>MGNQSDMLTWNYSTRRMIFRDSRRSLRPTWPQDPMHTAGYAGDPCGLSTFDSFRRLNYSFWPEEQRKPYSLQPLALALWLGFVFSGAGGFINRSCCMGNSVSAESGVSMEGEVLIPGVSVGYAGYAGCKYQSIEEE</sequence>
<keyword evidence="1" id="KW-1133">Transmembrane helix</keyword>
<feature type="transmembrane region" description="Helical" evidence="1">
    <location>
        <begin position="74"/>
        <end position="91"/>
    </location>
</feature>
<evidence type="ECO:0000313" key="4">
    <source>
        <dbReference type="Proteomes" id="UP000008142"/>
    </source>
</evidence>
<reference evidence="4" key="1">
    <citation type="submission" date="2008-07" db="EMBL/GenBank/DDBJ databases">
        <title>Annotation of Ajellomyces capsulatus strain H88.</title>
        <authorList>
            <person name="Champion M."/>
            <person name="Cuomo C."/>
            <person name="Ma L.-J."/>
            <person name="Henn M.R."/>
            <person name="Sil A."/>
            <person name="Goldman B."/>
            <person name="Young S.K."/>
            <person name="Kodira C.D."/>
            <person name="Zeng Q."/>
            <person name="Koehrsen M."/>
            <person name="Alvarado L."/>
            <person name="Berlin A."/>
            <person name="Borenstein D."/>
            <person name="Chen Z."/>
            <person name="Engels R."/>
            <person name="Freedman E."/>
            <person name="Gellesch M."/>
            <person name="Goldberg J."/>
            <person name="Griggs A."/>
            <person name="Gujja S."/>
            <person name="Heiman D."/>
            <person name="Hepburn T."/>
            <person name="Howarth C."/>
            <person name="Jen D."/>
            <person name="Larson L."/>
            <person name="Lewis B."/>
            <person name="Mehta T."/>
            <person name="Park D."/>
            <person name="Pearson M."/>
            <person name="Roberts A."/>
            <person name="Saif S."/>
            <person name="Shea T."/>
            <person name="Shenoy N."/>
            <person name="Sisk P."/>
            <person name="Stolte C."/>
            <person name="Sykes S."/>
            <person name="Walk T."/>
            <person name="White J."/>
            <person name="Yandava C."/>
            <person name="Klein B."/>
            <person name="McEwen J.G."/>
            <person name="Puccia R."/>
            <person name="Goldman G.H."/>
            <person name="Felipe M.S."/>
            <person name="Nino-Vega G."/>
            <person name="San-Blas G."/>
            <person name="Taylor J."/>
            <person name="Mendoza L."/>
            <person name="Galagan J."/>
            <person name="Nusbaum C."/>
            <person name="Birren B."/>
        </authorList>
    </citation>
    <scope>NUCLEOTIDE SEQUENCE [LARGE SCALE GENOMIC DNA]</scope>
    <source>
        <strain evidence="4">H88</strain>
    </source>
</reference>
<dbReference type="HOGENOM" id="CLU_1874846_0_0_1"/>
<proteinExistence type="predicted"/>
<dbReference type="Proteomes" id="UP000008142">
    <property type="component" value="Unassembled WGS sequence"/>
</dbReference>
<dbReference type="VEuPathDB" id="FungiDB:I7I53_06170"/>
<gene>
    <name evidence="2" type="ORF">HCEG_09035</name>
    <name evidence="3" type="ORF">I7I53_06170</name>
</gene>
<dbReference type="Proteomes" id="UP000663419">
    <property type="component" value="Chromosome 2"/>
</dbReference>
<dbReference type="EMBL" id="CP069103">
    <property type="protein sequence ID" value="QSS50968.1"/>
    <property type="molecule type" value="Genomic_DNA"/>
</dbReference>
<keyword evidence="1" id="KW-0812">Transmembrane</keyword>
<keyword evidence="1" id="KW-0472">Membrane</keyword>
<name>F0UV93_AJEC8</name>
<evidence type="ECO:0000313" key="2">
    <source>
        <dbReference type="EMBL" id="EGC49820.1"/>
    </source>
</evidence>
<accession>F0UV93</accession>
<evidence type="ECO:0000313" key="3">
    <source>
        <dbReference type="EMBL" id="QSS50968.1"/>
    </source>
</evidence>
<organism evidence="4">
    <name type="scientific">Ajellomyces capsulatus (strain H88)</name>
    <name type="common">Darling's disease fungus</name>
    <name type="synonym">Histoplasma capsulatum</name>
    <dbReference type="NCBI Taxonomy" id="544711"/>
    <lineage>
        <taxon>Eukaryota</taxon>
        <taxon>Fungi</taxon>
        <taxon>Dikarya</taxon>
        <taxon>Ascomycota</taxon>
        <taxon>Pezizomycotina</taxon>
        <taxon>Eurotiomycetes</taxon>
        <taxon>Eurotiomycetidae</taxon>
        <taxon>Onygenales</taxon>
        <taxon>Ajellomycetaceae</taxon>
        <taxon>Histoplasma</taxon>
    </lineage>
</organism>